<evidence type="ECO:0000256" key="3">
    <source>
        <dbReference type="ARBA" id="ARBA00022475"/>
    </source>
</evidence>
<evidence type="ECO:0000313" key="8">
    <source>
        <dbReference type="EMBL" id="SFE88614.1"/>
    </source>
</evidence>
<keyword evidence="2" id="KW-0813">Transport</keyword>
<dbReference type="RefSeq" id="WP_156182205.1">
    <property type="nucleotide sequence ID" value="NZ_FONN01000008.1"/>
</dbReference>
<proteinExistence type="predicted"/>
<keyword evidence="3" id="KW-1003">Cell membrane</keyword>
<protein>
    <submittedName>
        <fullName evidence="8">Raffinose/stachyose/melibiose transport system permease protein</fullName>
    </submittedName>
</protein>
<dbReference type="GO" id="GO:0005886">
    <property type="term" value="C:plasma membrane"/>
    <property type="evidence" value="ECO:0007669"/>
    <property type="project" value="UniProtKB-SubCell"/>
</dbReference>
<evidence type="ECO:0000256" key="4">
    <source>
        <dbReference type="ARBA" id="ARBA00022692"/>
    </source>
</evidence>
<evidence type="ECO:0000256" key="1">
    <source>
        <dbReference type="ARBA" id="ARBA00004651"/>
    </source>
</evidence>
<dbReference type="SUPFAM" id="SSF161098">
    <property type="entry name" value="MetI-like"/>
    <property type="match status" value="1"/>
</dbReference>
<dbReference type="Gene3D" id="1.10.3720.10">
    <property type="entry name" value="MetI-like"/>
    <property type="match status" value="1"/>
</dbReference>
<name>A0A1I2E6L6_9BACL</name>
<dbReference type="PANTHER" id="PTHR43744">
    <property type="entry name" value="ABC TRANSPORTER PERMEASE PROTEIN MG189-RELATED-RELATED"/>
    <property type="match status" value="1"/>
</dbReference>
<dbReference type="AlphaFoldDB" id="A0A1I2E6L6"/>
<keyword evidence="6 7" id="KW-0472">Membrane</keyword>
<gene>
    <name evidence="8" type="ORF">SAMN04487969_108225</name>
</gene>
<evidence type="ECO:0000256" key="6">
    <source>
        <dbReference type="ARBA" id="ARBA00023136"/>
    </source>
</evidence>
<dbReference type="InterPro" id="IPR035906">
    <property type="entry name" value="MetI-like_sf"/>
</dbReference>
<feature type="transmembrane region" description="Helical" evidence="7">
    <location>
        <begin position="38"/>
        <end position="57"/>
    </location>
</feature>
<evidence type="ECO:0000256" key="2">
    <source>
        <dbReference type="ARBA" id="ARBA00022448"/>
    </source>
</evidence>
<dbReference type="Proteomes" id="UP000183410">
    <property type="component" value="Unassembled WGS sequence"/>
</dbReference>
<organism evidence="8 9">
    <name type="scientific">Paenibacillus algorifonticola</name>
    <dbReference type="NCBI Taxonomy" id="684063"/>
    <lineage>
        <taxon>Bacteria</taxon>
        <taxon>Bacillati</taxon>
        <taxon>Bacillota</taxon>
        <taxon>Bacilli</taxon>
        <taxon>Bacillales</taxon>
        <taxon>Paenibacillaceae</taxon>
        <taxon>Paenibacillus</taxon>
    </lineage>
</organism>
<reference evidence="9" key="1">
    <citation type="submission" date="2016-10" db="EMBL/GenBank/DDBJ databases">
        <authorList>
            <person name="Varghese N."/>
            <person name="Submissions S."/>
        </authorList>
    </citation>
    <scope>NUCLEOTIDE SEQUENCE [LARGE SCALE GENOMIC DNA]</scope>
    <source>
        <strain evidence="9">CGMCC 1.10223</strain>
    </source>
</reference>
<comment type="subcellular location">
    <subcellularLocation>
        <location evidence="1">Cell membrane</location>
        <topology evidence="1">Multi-pass membrane protein</topology>
    </subcellularLocation>
</comment>
<dbReference type="EMBL" id="FONN01000008">
    <property type="protein sequence ID" value="SFE88614.1"/>
    <property type="molecule type" value="Genomic_DNA"/>
</dbReference>
<accession>A0A1I2E6L6</accession>
<keyword evidence="9" id="KW-1185">Reference proteome</keyword>
<keyword evidence="5 7" id="KW-1133">Transmembrane helix</keyword>
<evidence type="ECO:0000313" key="9">
    <source>
        <dbReference type="Proteomes" id="UP000183410"/>
    </source>
</evidence>
<sequence>MSMRMMNATDKAKMTLPLALLQFQGEYSTNYPGLLTGVVLNSLPMLILFLLLQRYFISGIAAGSLKG</sequence>
<evidence type="ECO:0000256" key="5">
    <source>
        <dbReference type="ARBA" id="ARBA00022989"/>
    </source>
</evidence>
<dbReference type="PANTHER" id="PTHR43744:SF12">
    <property type="entry name" value="ABC TRANSPORTER PERMEASE PROTEIN MG189-RELATED"/>
    <property type="match status" value="1"/>
</dbReference>
<evidence type="ECO:0000256" key="7">
    <source>
        <dbReference type="SAM" id="Phobius"/>
    </source>
</evidence>
<dbReference type="OrthoDB" id="187395at2"/>
<keyword evidence="4 7" id="KW-0812">Transmembrane</keyword>